<evidence type="ECO:0000256" key="5">
    <source>
        <dbReference type="ARBA" id="ARBA00022840"/>
    </source>
</evidence>
<dbReference type="GO" id="GO:0003724">
    <property type="term" value="F:RNA helicase activity"/>
    <property type="evidence" value="ECO:0007669"/>
    <property type="project" value="UniProtKB-EC"/>
</dbReference>
<reference evidence="10 11" key="1">
    <citation type="submission" date="2014-11" db="EMBL/GenBank/DDBJ databases">
        <title>Genetic blueprint of the zoonotic pathogen Toxocara canis.</title>
        <authorList>
            <person name="Zhu X.-Q."/>
            <person name="Korhonen P.K."/>
            <person name="Cai H."/>
            <person name="Young N.D."/>
            <person name="Nejsum P."/>
            <person name="von Samson-Himmelstjerna G."/>
            <person name="Boag P.R."/>
            <person name="Tan P."/>
            <person name="Li Q."/>
            <person name="Min J."/>
            <person name="Yang Y."/>
            <person name="Wang X."/>
            <person name="Fang X."/>
            <person name="Hall R.S."/>
            <person name="Hofmann A."/>
            <person name="Sternberg P.W."/>
            <person name="Jex A.R."/>
            <person name="Gasser R.B."/>
        </authorList>
    </citation>
    <scope>NUCLEOTIDE SEQUENCE [LARGE SCALE GENOMIC DNA]</scope>
    <source>
        <strain evidence="10">PN_DK_2014</strain>
    </source>
</reference>
<dbReference type="GO" id="GO:0043186">
    <property type="term" value="C:P granule"/>
    <property type="evidence" value="ECO:0007669"/>
    <property type="project" value="UniProtKB-ARBA"/>
</dbReference>
<dbReference type="InterPro" id="IPR014001">
    <property type="entry name" value="Helicase_ATP-bd"/>
</dbReference>
<evidence type="ECO:0000256" key="2">
    <source>
        <dbReference type="ARBA" id="ARBA00022741"/>
    </source>
</evidence>
<evidence type="ECO:0000256" key="3">
    <source>
        <dbReference type="ARBA" id="ARBA00022801"/>
    </source>
</evidence>
<dbReference type="GO" id="GO:0005524">
    <property type="term" value="F:ATP binding"/>
    <property type="evidence" value="ECO:0007669"/>
    <property type="project" value="UniProtKB-KW"/>
</dbReference>
<evidence type="ECO:0000259" key="9">
    <source>
        <dbReference type="PROSITE" id="PS51194"/>
    </source>
</evidence>
<keyword evidence="5 6" id="KW-0067">ATP-binding</keyword>
<dbReference type="GO" id="GO:0003676">
    <property type="term" value="F:nucleic acid binding"/>
    <property type="evidence" value="ECO:0007669"/>
    <property type="project" value="InterPro"/>
</dbReference>
<name>A0A0B2VY35_TOXCA</name>
<dbReference type="SUPFAM" id="SSF52540">
    <property type="entry name" value="P-loop containing nucleoside triphosphate hydrolases"/>
    <property type="match status" value="1"/>
</dbReference>
<dbReference type="STRING" id="6265.A0A0B2VY35"/>
<accession>A0A0B2VY35</accession>
<comment type="caution">
    <text evidence="10">The sequence shown here is derived from an EMBL/GenBank/DDBJ whole genome shotgun (WGS) entry which is preliminary data.</text>
</comment>
<evidence type="ECO:0000313" key="11">
    <source>
        <dbReference type="Proteomes" id="UP000031036"/>
    </source>
</evidence>
<gene>
    <name evidence="10" type="primary">DDX4</name>
    <name evidence="10" type="ORF">Tcan_08443</name>
</gene>
<keyword evidence="3 6" id="KW-0378">Hydrolase</keyword>
<dbReference type="CDD" id="cd18787">
    <property type="entry name" value="SF2_C_DEAD"/>
    <property type="match status" value="1"/>
</dbReference>
<evidence type="ECO:0000256" key="6">
    <source>
        <dbReference type="RuleBase" id="RU000492"/>
    </source>
</evidence>
<sequence>MAKENGTALKADSGVAARGWDLLGHAETGSGKTLAFMLPIINCIMKDGVPEDTSSAPIALVVAPTRELVSQLYNQTRKIAEGTGVTVAQCYGRTDVSKNVSDIRKGCNILIATVGRLKSFVNNGTVRVHNIRFFVLDEADKMLQVDGFQSDMLDLISIREFPTKEQRQTMLFSATFDKEVQQFAAQLLKSSYAFVSNGKATAANPRVQQNFIRVSQTEKLTKLCELLNEEKTESGDVSRTLVFVTRKVDTDTLAMHLSTNGIRASSIHGGRDQDQREKALREFRAGITKVLLATDVCARGIDVPNLEHVINYDLPTEWLGYVHRIGRTGRMHRGKATSFINPMDSRDSSMAPDLLRVCCILMYVHRIGRTGRMHRGKATSFINPMDSRDSSMAPDLLRIVREVQQEAPQFLVDLAEDPGRLAGTASQNSEAAGSGGFTSTGGGFVGGGGGFAAKSSSFARDLNGDDGFASADEDRVIASRSALKGLTSTVSASGGGGDEFSGGKGGGGGGFGSGNIDRGEKDVIGNGMPQPQLKLPILAWAHVRRPIQAGFGTRQMVQSGESNIRKIPVGKDVEAEVPVNLEWA</sequence>
<dbReference type="InterPro" id="IPR027417">
    <property type="entry name" value="P-loop_NTPase"/>
</dbReference>
<feature type="region of interest" description="Disordered" evidence="7">
    <location>
        <begin position="487"/>
        <end position="520"/>
    </location>
</feature>
<evidence type="ECO:0000259" key="8">
    <source>
        <dbReference type="PROSITE" id="PS51192"/>
    </source>
</evidence>
<dbReference type="Gene3D" id="3.40.50.300">
    <property type="entry name" value="P-loop containing nucleotide triphosphate hydrolases"/>
    <property type="match status" value="3"/>
</dbReference>
<dbReference type="PROSITE" id="PS00039">
    <property type="entry name" value="DEAD_ATP_HELICASE"/>
    <property type="match status" value="1"/>
</dbReference>
<dbReference type="Pfam" id="PF00271">
    <property type="entry name" value="Helicase_C"/>
    <property type="match status" value="1"/>
</dbReference>
<keyword evidence="11" id="KW-1185">Reference proteome</keyword>
<dbReference type="OrthoDB" id="196131at2759"/>
<keyword evidence="2 6" id="KW-0547">Nucleotide-binding</keyword>
<feature type="domain" description="Helicase ATP-binding" evidence="8">
    <location>
        <begin position="13"/>
        <end position="194"/>
    </location>
</feature>
<dbReference type="AlphaFoldDB" id="A0A0B2VY35"/>
<dbReference type="InterPro" id="IPR011545">
    <property type="entry name" value="DEAD/DEAH_box_helicase_dom"/>
</dbReference>
<dbReference type="PROSITE" id="PS51192">
    <property type="entry name" value="HELICASE_ATP_BIND_1"/>
    <property type="match status" value="1"/>
</dbReference>
<proteinExistence type="inferred from homology"/>
<organism evidence="10 11">
    <name type="scientific">Toxocara canis</name>
    <name type="common">Canine roundworm</name>
    <dbReference type="NCBI Taxonomy" id="6265"/>
    <lineage>
        <taxon>Eukaryota</taxon>
        <taxon>Metazoa</taxon>
        <taxon>Ecdysozoa</taxon>
        <taxon>Nematoda</taxon>
        <taxon>Chromadorea</taxon>
        <taxon>Rhabditida</taxon>
        <taxon>Spirurina</taxon>
        <taxon>Ascaridomorpha</taxon>
        <taxon>Ascaridoidea</taxon>
        <taxon>Toxocaridae</taxon>
        <taxon>Toxocara</taxon>
    </lineage>
</organism>
<dbReference type="GO" id="GO:0016787">
    <property type="term" value="F:hydrolase activity"/>
    <property type="evidence" value="ECO:0007669"/>
    <property type="project" value="UniProtKB-KW"/>
</dbReference>
<dbReference type="EMBL" id="JPKZ01000588">
    <property type="protein sequence ID" value="KHN86583.1"/>
    <property type="molecule type" value="Genomic_DNA"/>
</dbReference>
<dbReference type="SMART" id="SM00487">
    <property type="entry name" value="DEXDc"/>
    <property type="match status" value="1"/>
</dbReference>
<dbReference type="Proteomes" id="UP000031036">
    <property type="component" value="Unassembled WGS sequence"/>
</dbReference>
<dbReference type="InterPro" id="IPR001650">
    <property type="entry name" value="Helicase_C-like"/>
</dbReference>
<keyword evidence="4 6" id="KW-0347">Helicase</keyword>
<evidence type="ECO:0000256" key="7">
    <source>
        <dbReference type="SAM" id="MobiDB-lite"/>
    </source>
</evidence>
<protein>
    <recommendedName>
        <fullName evidence="1">RNA helicase</fullName>
        <ecNumber evidence="1">3.6.4.13</ecNumber>
    </recommendedName>
</protein>
<dbReference type="PROSITE" id="PS51194">
    <property type="entry name" value="HELICASE_CTER"/>
    <property type="match status" value="1"/>
</dbReference>
<dbReference type="EC" id="3.6.4.13" evidence="1"/>
<dbReference type="Pfam" id="PF00270">
    <property type="entry name" value="DEAD"/>
    <property type="match status" value="1"/>
</dbReference>
<feature type="compositionally biased region" description="Gly residues" evidence="7">
    <location>
        <begin position="493"/>
        <end position="513"/>
    </location>
</feature>
<dbReference type="PANTHER" id="PTHR47958">
    <property type="entry name" value="ATP-DEPENDENT RNA HELICASE DBP3"/>
    <property type="match status" value="1"/>
</dbReference>
<dbReference type="SMART" id="SM00490">
    <property type="entry name" value="HELICc"/>
    <property type="match status" value="1"/>
</dbReference>
<evidence type="ECO:0000313" key="10">
    <source>
        <dbReference type="EMBL" id="KHN86583.1"/>
    </source>
</evidence>
<comment type="similarity">
    <text evidence="6">Belongs to the DEAD box helicase family.</text>
</comment>
<evidence type="ECO:0000256" key="4">
    <source>
        <dbReference type="ARBA" id="ARBA00022806"/>
    </source>
</evidence>
<feature type="domain" description="Helicase C-terminal" evidence="9">
    <location>
        <begin position="219"/>
        <end position="379"/>
    </location>
</feature>
<dbReference type="InterPro" id="IPR000629">
    <property type="entry name" value="RNA-helicase_DEAD-box_CS"/>
</dbReference>
<evidence type="ECO:0000256" key="1">
    <source>
        <dbReference type="ARBA" id="ARBA00012552"/>
    </source>
</evidence>